<keyword evidence="3" id="KW-1185">Reference proteome</keyword>
<dbReference type="RefSeq" id="YP_010002204.1">
    <property type="nucleotide sequence ID" value="NC_053241.1"/>
</dbReference>
<accession>A0A345KPI1</accession>
<organism evidence="2 3">
    <name type="scientific">Gordonia phage Ribeye</name>
    <dbReference type="NCBI Taxonomy" id="2250417"/>
    <lineage>
        <taxon>Viruses</taxon>
        <taxon>Duplodnaviria</taxon>
        <taxon>Heunggongvirae</taxon>
        <taxon>Uroviricota</taxon>
        <taxon>Caudoviricetes</taxon>
        <taxon>Stackebrandtviridae</taxon>
        <taxon>Schenleyvirinae</taxon>
        <taxon>Kroosvirus</taxon>
        <taxon>Kroosvirus ribeye</taxon>
    </lineage>
</organism>
<sequence>MSDDDEVLSGELVPADDAERSDVVDLAAALRASFKRPDVEPPIVRPGEPRCDAQARAENVLVYGRIRMSVRAQCDLPPDHDGQHRVTMPDGITRYRW</sequence>
<evidence type="ECO:0000256" key="1">
    <source>
        <dbReference type="SAM" id="MobiDB-lite"/>
    </source>
</evidence>
<dbReference type="KEGG" id="vg:63026751"/>
<feature type="region of interest" description="Disordered" evidence="1">
    <location>
        <begin position="74"/>
        <end position="97"/>
    </location>
</feature>
<dbReference type="GeneID" id="63026751"/>
<dbReference type="Proteomes" id="UP000257630">
    <property type="component" value="Segment"/>
</dbReference>
<gene>
    <name evidence="2" type="primary">70</name>
    <name evidence="2" type="ORF">SEA_RIBEYE_70</name>
</gene>
<protein>
    <submittedName>
        <fullName evidence="2">Uncharacterized protein</fullName>
    </submittedName>
</protein>
<name>A0A345KPI1_9CAUD</name>
<proteinExistence type="predicted"/>
<evidence type="ECO:0000313" key="2">
    <source>
        <dbReference type="EMBL" id="AXH44933.1"/>
    </source>
</evidence>
<evidence type="ECO:0000313" key="3">
    <source>
        <dbReference type="Proteomes" id="UP000257630"/>
    </source>
</evidence>
<dbReference type="EMBL" id="MH450129">
    <property type="protein sequence ID" value="AXH44933.1"/>
    <property type="molecule type" value="Genomic_DNA"/>
</dbReference>
<reference evidence="2 3" key="1">
    <citation type="submission" date="2018-06" db="EMBL/GenBank/DDBJ databases">
        <authorList>
            <person name="Plymale R.C."/>
            <person name="Vermillion C.D."/>
            <person name="Bowman H."/>
            <person name="Gills J.R."/>
            <person name="Wooten L.C."/>
            <person name="Askins J.L."/>
            <person name="Brownlee C.M."/>
            <person name="Davis H.K."/>
            <person name="Edmondson E.M."/>
            <person name="Edwards S.L."/>
            <person name="Haberman K.L."/>
            <person name="Jacobs K.R."/>
            <person name="Jones G.C."/>
            <person name="Livingston L.W."/>
            <person name="Masengale M.E."/>
            <person name="Morrison C.M."/>
            <person name="Mullins A.M."/>
            <person name="Pate M.D."/>
            <person name="Pennington B.T."/>
            <person name="Pickard K.N."/>
            <person name="Rainwater D.R."/>
            <person name="Studdard A.C."/>
            <person name="Walker A.L."/>
            <person name="Reyna N.S."/>
            <person name="Garlena R.A."/>
            <person name="Russell D.A."/>
            <person name="Pope W.H."/>
            <person name="Jacobs-Sera D."/>
            <person name="Hendrix R.W."/>
            <person name="Hatfull G.F."/>
        </authorList>
    </citation>
    <scope>NUCLEOTIDE SEQUENCE [LARGE SCALE GENOMIC DNA]</scope>
</reference>